<reference evidence="1 2" key="1">
    <citation type="submission" date="2012-10" db="EMBL/GenBank/DDBJ databases">
        <authorList>
            <person name="Genoscope - CEA"/>
        </authorList>
    </citation>
    <scope>NUCLEOTIDE SEQUENCE [LARGE SCALE GENOMIC DNA]</scope>
    <source>
        <strain evidence="2">AM13 / DSM 14728</strain>
    </source>
</reference>
<dbReference type="KEGG" id="dhy:DESAM_22237"/>
<dbReference type="AlphaFoldDB" id="L0RCM9"/>
<gene>
    <name evidence="1" type="ORF">DESAM_22237</name>
</gene>
<dbReference type="HOGENOM" id="CLU_3198940_0_0_7"/>
<evidence type="ECO:0000313" key="1">
    <source>
        <dbReference type="EMBL" id="CCO24504.1"/>
    </source>
</evidence>
<evidence type="ECO:0000313" key="2">
    <source>
        <dbReference type="Proteomes" id="UP000010808"/>
    </source>
</evidence>
<sequence>MKVKRNNLLTNDSKTEQDIQIIPTCLEIEQKTAAACNYKQRPFLF</sequence>
<dbReference type="EMBL" id="FO203522">
    <property type="protein sequence ID" value="CCO24504.1"/>
    <property type="molecule type" value="Genomic_DNA"/>
</dbReference>
<keyword evidence="2" id="KW-1185">Reference proteome</keyword>
<dbReference type="STRING" id="1121451.DESAM_22237"/>
<proteinExistence type="predicted"/>
<accession>L0RCM9</accession>
<organism evidence="1 2">
    <name type="scientific">Maridesulfovibrio hydrothermalis AM13 = DSM 14728</name>
    <dbReference type="NCBI Taxonomy" id="1121451"/>
    <lineage>
        <taxon>Bacteria</taxon>
        <taxon>Pseudomonadati</taxon>
        <taxon>Thermodesulfobacteriota</taxon>
        <taxon>Desulfovibrionia</taxon>
        <taxon>Desulfovibrionales</taxon>
        <taxon>Desulfovibrionaceae</taxon>
        <taxon>Maridesulfovibrio</taxon>
    </lineage>
</organism>
<name>L0RCM9_9BACT</name>
<dbReference type="Proteomes" id="UP000010808">
    <property type="component" value="Chromosome"/>
</dbReference>
<protein>
    <submittedName>
        <fullName evidence="1">Uncharacterized protein</fullName>
    </submittedName>
</protein>